<name>A0A5B7HXG8_PORTR</name>
<comment type="caution">
    <text evidence="1">The sequence shown here is derived from an EMBL/GenBank/DDBJ whole genome shotgun (WGS) entry which is preliminary data.</text>
</comment>
<evidence type="ECO:0000313" key="2">
    <source>
        <dbReference type="Proteomes" id="UP000324222"/>
    </source>
</evidence>
<dbReference type="Proteomes" id="UP000324222">
    <property type="component" value="Unassembled WGS sequence"/>
</dbReference>
<dbReference type="EMBL" id="VSRR010042597">
    <property type="protein sequence ID" value="MPC76102.1"/>
    <property type="molecule type" value="Genomic_DNA"/>
</dbReference>
<reference evidence="1 2" key="1">
    <citation type="submission" date="2019-05" db="EMBL/GenBank/DDBJ databases">
        <title>Another draft genome of Portunus trituberculatus and its Hox gene families provides insights of decapod evolution.</title>
        <authorList>
            <person name="Jeong J.-H."/>
            <person name="Song I."/>
            <person name="Kim S."/>
            <person name="Choi T."/>
            <person name="Kim D."/>
            <person name="Ryu S."/>
            <person name="Kim W."/>
        </authorList>
    </citation>
    <scope>NUCLEOTIDE SEQUENCE [LARGE SCALE GENOMIC DNA]</scope>
    <source>
        <tissue evidence="1">Muscle</tissue>
    </source>
</reference>
<sequence length="60" mass="7115">MNLSQKFTYRFGPALRQAWRQRFPSLFIPCRVLACLNFSHAARQRSLVKEAAWEAKQLIY</sequence>
<protein>
    <submittedName>
        <fullName evidence="1">Uncharacterized protein</fullName>
    </submittedName>
</protein>
<organism evidence="1 2">
    <name type="scientific">Portunus trituberculatus</name>
    <name type="common">Swimming crab</name>
    <name type="synonym">Neptunus trituberculatus</name>
    <dbReference type="NCBI Taxonomy" id="210409"/>
    <lineage>
        <taxon>Eukaryota</taxon>
        <taxon>Metazoa</taxon>
        <taxon>Ecdysozoa</taxon>
        <taxon>Arthropoda</taxon>
        <taxon>Crustacea</taxon>
        <taxon>Multicrustacea</taxon>
        <taxon>Malacostraca</taxon>
        <taxon>Eumalacostraca</taxon>
        <taxon>Eucarida</taxon>
        <taxon>Decapoda</taxon>
        <taxon>Pleocyemata</taxon>
        <taxon>Brachyura</taxon>
        <taxon>Eubrachyura</taxon>
        <taxon>Portunoidea</taxon>
        <taxon>Portunidae</taxon>
        <taxon>Portuninae</taxon>
        <taxon>Portunus</taxon>
    </lineage>
</organism>
<keyword evidence="2" id="KW-1185">Reference proteome</keyword>
<dbReference type="AlphaFoldDB" id="A0A5B7HXG8"/>
<accession>A0A5B7HXG8</accession>
<evidence type="ECO:0000313" key="1">
    <source>
        <dbReference type="EMBL" id="MPC76102.1"/>
    </source>
</evidence>
<proteinExistence type="predicted"/>
<gene>
    <name evidence="1" type="ORF">E2C01_070507</name>
</gene>